<evidence type="ECO:0000313" key="2">
    <source>
        <dbReference type="EMBL" id="QQP41276.1"/>
    </source>
</evidence>
<organism evidence="2 3">
    <name type="scientific">Caligus rogercresseyi</name>
    <name type="common">Sea louse</name>
    <dbReference type="NCBI Taxonomy" id="217165"/>
    <lineage>
        <taxon>Eukaryota</taxon>
        <taxon>Metazoa</taxon>
        <taxon>Ecdysozoa</taxon>
        <taxon>Arthropoda</taxon>
        <taxon>Crustacea</taxon>
        <taxon>Multicrustacea</taxon>
        <taxon>Hexanauplia</taxon>
        <taxon>Copepoda</taxon>
        <taxon>Siphonostomatoida</taxon>
        <taxon>Caligidae</taxon>
        <taxon>Caligus</taxon>
    </lineage>
</organism>
<evidence type="ECO:0000256" key="1">
    <source>
        <dbReference type="SAM" id="MobiDB-lite"/>
    </source>
</evidence>
<feature type="compositionally biased region" description="Basic and acidic residues" evidence="1">
    <location>
        <begin position="47"/>
        <end position="72"/>
    </location>
</feature>
<accession>A0A7T8K0R4</accession>
<gene>
    <name evidence="2" type="ORF">FKW44_015591</name>
</gene>
<name>A0A7T8K0R4_CALRO</name>
<reference evidence="3" key="1">
    <citation type="submission" date="2021-01" db="EMBL/GenBank/DDBJ databases">
        <title>Caligus Genome Assembly.</title>
        <authorList>
            <person name="Gallardo-Escarate C."/>
        </authorList>
    </citation>
    <scope>NUCLEOTIDE SEQUENCE [LARGE SCALE GENOMIC DNA]</scope>
</reference>
<sequence>MNHLLNCVFEGLVTVFDLVAHFVIKQRFSAFKKVLAHLLSSIQSEDGDQKARDRRHEPRPPRHLGHCQDPRGRPPYSLPGPKTSKNGESL</sequence>
<dbReference type="Proteomes" id="UP000595437">
    <property type="component" value="Chromosome 10"/>
</dbReference>
<proteinExistence type="predicted"/>
<protein>
    <submittedName>
        <fullName evidence="2">Uncharacterized protein</fullName>
    </submittedName>
</protein>
<evidence type="ECO:0000313" key="3">
    <source>
        <dbReference type="Proteomes" id="UP000595437"/>
    </source>
</evidence>
<feature type="region of interest" description="Disordered" evidence="1">
    <location>
        <begin position="42"/>
        <end position="90"/>
    </location>
</feature>
<dbReference type="EMBL" id="CP045899">
    <property type="protein sequence ID" value="QQP41276.1"/>
    <property type="molecule type" value="Genomic_DNA"/>
</dbReference>
<keyword evidence="3" id="KW-1185">Reference proteome</keyword>
<dbReference type="AlphaFoldDB" id="A0A7T8K0R4"/>